<organism evidence="1 2">
    <name type="scientific">Ogataea philodendri</name>
    <dbReference type="NCBI Taxonomy" id="1378263"/>
    <lineage>
        <taxon>Eukaryota</taxon>
        <taxon>Fungi</taxon>
        <taxon>Dikarya</taxon>
        <taxon>Ascomycota</taxon>
        <taxon>Saccharomycotina</taxon>
        <taxon>Pichiomycetes</taxon>
        <taxon>Pichiales</taxon>
        <taxon>Pichiaceae</taxon>
        <taxon>Ogataea</taxon>
    </lineage>
</organism>
<sequence>MSVFVLDGLSSCHDSSFSFTRESQGPGFLLASWATSLPFSSSLIRCACVRFSFSTCWTNSAASRTADSPEPCRSSTARYVSSINGHSSLYGISSVLATVARDAVFQPPNVLLYVSSDEQHSPTRSVIFTCIRNAVCATRPATGIVVFLMVTVSFPHGYSIRLRNRDCLLISDE</sequence>
<dbReference type="GeneID" id="70235270"/>
<evidence type="ECO:0000313" key="2">
    <source>
        <dbReference type="Proteomes" id="UP000769157"/>
    </source>
</evidence>
<protein>
    <submittedName>
        <fullName evidence="1">Uncharacterized protein</fullName>
    </submittedName>
</protein>
<reference evidence="1" key="1">
    <citation type="journal article" date="2021" name="Open Biol.">
        <title>Shared evolutionary footprints suggest mitochondrial oxidative damage underlies multiple complex I losses in fungi.</title>
        <authorList>
            <person name="Schikora-Tamarit M.A."/>
            <person name="Marcet-Houben M."/>
            <person name="Nosek J."/>
            <person name="Gabaldon T."/>
        </authorList>
    </citation>
    <scope>NUCLEOTIDE SEQUENCE</scope>
    <source>
        <strain evidence="1">CBS6075</strain>
    </source>
</reference>
<evidence type="ECO:0000313" key="1">
    <source>
        <dbReference type="EMBL" id="KAH3666854.1"/>
    </source>
</evidence>
<dbReference type="EMBL" id="JAEUBE010000199">
    <property type="protein sequence ID" value="KAH3666854.1"/>
    <property type="molecule type" value="Genomic_DNA"/>
</dbReference>
<accession>A0A9P8P8Y4</accession>
<gene>
    <name evidence="1" type="ORF">OGAPHI_003303</name>
</gene>
<proteinExistence type="predicted"/>
<name>A0A9P8P8Y4_9ASCO</name>
<dbReference type="AlphaFoldDB" id="A0A9P8P8Y4"/>
<dbReference type="RefSeq" id="XP_046061810.1">
    <property type="nucleotide sequence ID" value="XM_046204268.1"/>
</dbReference>
<reference evidence="1" key="2">
    <citation type="submission" date="2021-01" db="EMBL/GenBank/DDBJ databases">
        <authorList>
            <person name="Schikora-Tamarit M.A."/>
        </authorList>
    </citation>
    <scope>NUCLEOTIDE SEQUENCE</scope>
    <source>
        <strain evidence="1">CBS6075</strain>
    </source>
</reference>
<keyword evidence="2" id="KW-1185">Reference proteome</keyword>
<dbReference type="Proteomes" id="UP000769157">
    <property type="component" value="Unassembled WGS sequence"/>
</dbReference>
<comment type="caution">
    <text evidence="1">The sequence shown here is derived from an EMBL/GenBank/DDBJ whole genome shotgun (WGS) entry which is preliminary data.</text>
</comment>